<dbReference type="AlphaFoldDB" id="A0A9P7EPS7"/>
<accession>A0A9P7EPS7</accession>
<sequence>MSNIVLSASDAALNIDMKGRESLLDSLFTTASVLFGLVDPLDIKALIEVSLKEDATQTGLQQEEESCLEYLKRGGRFLMEERMDQAQLEVSLFSNAIANLCEELNGRCHPTPSSVNPEKLVTPNAVRHAVTPQYPCPHDHVQRPNDQLIPLPRVMKAWVNNFTYCAFTSASLAEANGPLRFDHGNSFTTKKLKSLEVLKSDFQVLDLKKQRAQSEVDMLSEAIARIAKFHSDNDDFYHIGFDDCMSTSSMSSGSSP</sequence>
<comment type="caution">
    <text evidence="1">The sequence shown here is derived from an EMBL/GenBank/DDBJ whole genome shotgun (WGS) entry which is preliminary data.</text>
</comment>
<gene>
    <name evidence="1" type="ORF">F5147DRAFT_661611</name>
</gene>
<reference evidence="1" key="1">
    <citation type="journal article" date="2020" name="New Phytol.">
        <title>Comparative genomics reveals dynamic genome evolution in host specialist ectomycorrhizal fungi.</title>
        <authorList>
            <person name="Lofgren L.A."/>
            <person name="Nguyen N.H."/>
            <person name="Vilgalys R."/>
            <person name="Ruytinx J."/>
            <person name="Liao H.L."/>
            <person name="Branco S."/>
            <person name="Kuo A."/>
            <person name="LaButti K."/>
            <person name="Lipzen A."/>
            <person name="Andreopoulos W."/>
            <person name="Pangilinan J."/>
            <person name="Riley R."/>
            <person name="Hundley H."/>
            <person name="Na H."/>
            <person name="Barry K."/>
            <person name="Grigoriev I.V."/>
            <person name="Stajich J.E."/>
            <person name="Kennedy P.G."/>
        </authorList>
    </citation>
    <scope>NUCLEOTIDE SEQUENCE</scope>
    <source>
        <strain evidence="1">FC423</strain>
    </source>
</reference>
<proteinExistence type="predicted"/>
<dbReference type="GeneID" id="64696980"/>
<dbReference type="OrthoDB" id="2690190at2759"/>
<dbReference type="Proteomes" id="UP000823399">
    <property type="component" value="Unassembled WGS sequence"/>
</dbReference>
<protein>
    <submittedName>
        <fullName evidence="1">Uncharacterized protein</fullName>
    </submittedName>
</protein>
<dbReference type="RefSeq" id="XP_041284076.1">
    <property type="nucleotide sequence ID" value="XM_041434721.1"/>
</dbReference>
<name>A0A9P7EPS7_9AGAM</name>
<evidence type="ECO:0000313" key="1">
    <source>
        <dbReference type="EMBL" id="KAG2079872.1"/>
    </source>
</evidence>
<evidence type="ECO:0000313" key="2">
    <source>
        <dbReference type="Proteomes" id="UP000823399"/>
    </source>
</evidence>
<organism evidence="1 2">
    <name type="scientific">Suillus discolor</name>
    <dbReference type="NCBI Taxonomy" id="1912936"/>
    <lineage>
        <taxon>Eukaryota</taxon>
        <taxon>Fungi</taxon>
        <taxon>Dikarya</taxon>
        <taxon>Basidiomycota</taxon>
        <taxon>Agaricomycotina</taxon>
        <taxon>Agaricomycetes</taxon>
        <taxon>Agaricomycetidae</taxon>
        <taxon>Boletales</taxon>
        <taxon>Suillineae</taxon>
        <taxon>Suillaceae</taxon>
        <taxon>Suillus</taxon>
    </lineage>
</organism>
<keyword evidence="2" id="KW-1185">Reference proteome</keyword>
<dbReference type="EMBL" id="JABBWM010000643">
    <property type="protein sequence ID" value="KAG2079872.1"/>
    <property type="molecule type" value="Genomic_DNA"/>
</dbReference>